<keyword evidence="1" id="KW-1133">Transmembrane helix</keyword>
<keyword evidence="1" id="KW-0472">Membrane</keyword>
<keyword evidence="3" id="KW-1185">Reference proteome</keyword>
<accession>A1ZYM5</accession>
<evidence type="ECO:0000313" key="3">
    <source>
        <dbReference type="Proteomes" id="UP000004095"/>
    </source>
</evidence>
<evidence type="ECO:0000256" key="1">
    <source>
        <dbReference type="SAM" id="Phobius"/>
    </source>
</evidence>
<feature type="transmembrane region" description="Helical" evidence="1">
    <location>
        <begin position="20"/>
        <end position="36"/>
    </location>
</feature>
<organism evidence="2 3">
    <name type="scientific">Microscilla marina ATCC 23134</name>
    <dbReference type="NCBI Taxonomy" id="313606"/>
    <lineage>
        <taxon>Bacteria</taxon>
        <taxon>Pseudomonadati</taxon>
        <taxon>Bacteroidota</taxon>
        <taxon>Cytophagia</taxon>
        <taxon>Cytophagales</taxon>
        <taxon>Microscillaceae</taxon>
        <taxon>Microscilla</taxon>
    </lineage>
</organism>
<keyword evidence="1" id="KW-0812">Transmembrane</keyword>
<reference evidence="2 3" key="1">
    <citation type="submission" date="2007-01" db="EMBL/GenBank/DDBJ databases">
        <authorList>
            <person name="Haygood M."/>
            <person name="Podell S."/>
            <person name="Anderson C."/>
            <person name="Hopkinson B."/>
            <person name="Roe K."/>
            <person name="Barbeau K."/>
            <person name="Gaasterland T."/>
            <person name="Ferriera S."/>
            <person name="Johnson J."/>
            <person name="Kravitz S."/>
            <person name="Beeson K."/>
            <person name="Sutton G."/>
            <person name="Rogers Y.-H."/>
            <person name="Friedman R."/>
            <person name="Frazier M."/>
            <person name="Venter J.C."/>
        </authorList>
    </citation>
    <scope>NUCLEOTIDE SEQUENCE [LARGE SCALE GENOMIC DNA]</scope>
    <source>
        <strain evidence="2 3">ATCC 23134</strain>
    </source>
</reference>
<proteinExistence type="predicted"/>
<gene>
    <name evidence="2" type="ORF">M23134_06270</name>
</gene>
<dbReference type="Proteomes" id="UP000004095">
    <property type="component" value="Unassembled WGS sequence"/>
</dbReference>
<dbReference type="EMBL" id="AAWS01000067">
    <property type="protein sequence ID" value="EAY24528.1"/>
    <property type="molecule type" value="Genomic_DNA"/>
</dbReference>
<name>A1ZYM5_MICM2</name>
<comment type="caution">
    <text evidence="2">The sequence shown here is derived from an EMBL/GenBank/DDBJ whole genome shotgun (WGS) entry which is preliminary data.</text>
</comment>
<evidence type="ECO:0000313" key="2">
    <source>
        <dbReference type="EMBL" id="EAY24528.1"/>
    </source>
</evidence>
<protein>
    <submittedName>
        <fullName evidence="2">Uncharacterized protein</fullName>
    </submittedName>
</protein>
<dbReference type="AlphaFoldDB" id="A1ZYM5"/>
<sequence>MIKFIKKIYQKYQNYIKVDLLMYLFMILFIIILFIFF</sequence>